<protein>
    <submittedName>
        <fullName evidence="2">Uncharacterized protein</fullName>
    </submittedName>
</protein>
<dbReference type="NCBIfam" id="NF045996">
    <property type="entry name" value="MAG0920_fam"/>
    <property type="match status" value="1"/>
</dbReference>
<organism evidence="2 3">
    <name type="scientific">Mycoplasmopsis felifaucium</name>
    <dbReference type="NCBI Taxonomy" id="35768"/>
    <lineage>
        <taxon>Bacteria</taxon>
        <taxon>Bacillati</taxon>
        <taxon>Mycoplasmatota</taxon>
        <taxon>Mycoplasmoidales</taxon>
        <taxon>Metamycoplasmataceae</taxon>
        <taxon>Mycoplasmopsis</taxon>
    </lineage>
</organism>
<dbReference type="EMBL" id="CP148067">
    <property type="protein sequence ID" value="WXL28920.1"/>
    <property type="molecule type" value="Genomic_DNA"/>
</dbReference>
<reference evidence="2" key="1">
    <citation type="submission" date="2024-03" db="EMBL/GenBank/DDBJ databases">
        <title>Complete genome sequence of Mycoplasma felifaucium Z921 isolated from the trachea of a cheetah.</title>
        <authorList>
            <person name="Spergser J."/>
        </authorList>
    </citation>
    <scope>NUCLEOTIDE SEQUENCE [LARGE SCALE GENOMIC DNA]</scope>
    <source>
        <strain evidence="2">Z921</strain>
    </source>
</reference>
<evidence type="ECO:0000313" key="3">
    <source>
        <dbReference type="Proteomes" id="UP001477443"/>
    </source>
</evidence>
<accession>A0ABZ2RPG5</accession>
<name>A0ABZ2RPG5_9BACT</name>
<dbReference type="Proteomes" id="UP001477443">
    <property type="component" value="Chromosome"/>
</dbReference>
<keyword evidence="1" id="KW-0812">Transmembrane</keyword>
<evidence type="ECO:0000313" key="2">
    <source>
        <dbReference type="EMBL" id="WXL28920.1"/>
    </source>
</evidence>
<gene>
    <name evidence="2" type="ORF">WG617_02770</name>
</gene>
<keyword evidence="3" id="KW-1185">Reference proteome</keyword>
<evidence type="ECO:0000256" key="1">
    <source>
        <dbReference type="SAM" id="Phobius"/>
    </source>
</evidence>
<sequence>MRVNELINKAKVSKKYFLDNKIKINQKFFEIVIKKIFILQLVSLIAIIIGVSLIFVLVFNTIAELNLLSKNRKMFISHIIISSISILIPTIIAIFVLNYFNKIKKGIDKWIEMNQTFDEFKADTMTAVKQSHYFEKTCFLVFFDHENKNKGYKFNNKNVLKWIKHKHKNLKNKLYYSIILAYNTTTINNQFYSFNDLYNEYKIFCENNCYLVGKE</sequence>
<feature type="transmembrane region" description="Helical" evidence="1">
    <location>
        <begin position="36"/>
        <end position="63"/>
    </location>
</feature>
<keyword evidence="1" id="KW-0472">Membrane</keyword>
<feature type="transmembrane region" description="Helical" evidence="1">
    <location>
        <begin position="75"/>
        <end position="100"/>
    </location>
</feature>
<proteinExistence type="predicted"/>
<keyword evidence="1" id="KW-1133">Transmembrane helix</keyword>